<proteinExistence type="predicted"/>
<dbReference type="HOGENOM" id="CLU_188452_0_0_5"/>
<sequence>MKNLLKELQREKQASNKEINIVTTKKEQGKEQNKTISQNYKSSISTPISHVDKLNKSKESGNNHGIVNNDLYDNYDNIVANF</sequence>
<reference evidence="1" key="1">
    <citation type="submission" date="2007-09" db="EMBL/GenBank/DDBJ databases">
        <title>Complete Genome Sequence of Rickettsia akari.</title>
        <authorList>
            <person name="Madan A."/>
            <person name="Fahey J."/>
            <person name="Helton E."/>
            <person name="Ketteman M."/>
            <person name="Madan A."/>
            <person name="Rodrigues S."/>
            <person name="Sanchez A."/>
            <person name="Whiting M."/>
            <person name="Dasch G."/>
            <person name="Eremeeva M."/>
        </authorList>
    </citation>
    <scope>NUCLEOTIDE SEQUENCE</scope>
    <source>
        <strain evidence="1">Hartford</strain>
    </source>
</reference>
<dbReference type="RefSeq" id="WP_012149599.1">
    <property type="nucleotide sequence ID" value="NC_009881.1"/>
</dbReference>
<dbReference type="STRING" id="293614.A1C_03400"/>
<dbReference type="Proteomes" id="UP000006830">
    <property type="component" value="Chromosome"/>
</dbReference>
<evidence type="ECO:0000313" key="1">
    <source>
        <dbReference type="EMBL" id="ABV74966.1"/>
    </source>
</evidence>
<gene>
    <name evidence="1" type="ordered locus">A1C_03400</name>
</gene>
<accession>A8GNJ1</accession>
<dbReference type="AlphaFoldDB" id="A8GNJ1"/>
<organism evidence="1 2">
    <name type="scientific">Rickettsia akari (strain Hartford)</name>
    <dbReference type="NCBI Taxonomy" id="293614"/>
    <lineage>
        <taxon>Bacteria</taxon>
        <taxon>Pseudomonadati</taxon>
        <taxon>Pseudomonadota</taxon>
        <taxon>Alphaproteobacteria</taxon>
        <taxon>Rickettsiales</taxon>
        <taxon>Rickettsiaceae</taxon>
        <taxon>Rickettsieae</taxon>
        <taxon>Rickettsia</taxon>
        <taxon>spotted fever group</taxon>
    </lineage>
</organism>
<evidence type="ECO:0000313" key="2">
    <source>
        <dbReference type="Proteomes" id="UP000006830"/>
    </source>
</evidence>
<dbReference type="KEGG" id="rak:A1C_03400"/>
<protein>
    <submittedName>
        <fullName evidence="1">Uncharacterized protein</fullName>
    </submittedName>
</protein>
<name>A8GNJ1_RICAH</name>
<dbReference type="EMBL" id="CP000847">
    <property type="protein sequence ID" value="ABV74966.1"/>
    <property type="molecule type" value="Genomic_DNA"/>
</dbReference>
<keyword evidence="2" id="KW-1185">Reference proteome</keyword>